<feature type="region of interest" description="Disordered" evidence="3">
    <location>
        <begin position="1013"/>
        <end position="1053"/>
    </location>
</feature>
<dbReference type="SMART" id="SM00369">
    <property type="entry name" value="LRR_TYP"/>
    <property type="match status" value="4"/>
</dbReference>
<dbReference type="PROSITE" id="PS51450">
    <property type="entry name" value="LRR"/>
    <property type="match status" value="1"/>
</dbReference>
<reference evidence="7 8" key="1">
    <citation type="journal article" date="2011" name="Nature">
        <title>Genome sequencing reveals insights into physiology and longevity of the naked mole rat.</title>
        <authorList>
            <person name="Kim E.B."/>
            <person name="Fang X."/>
            <person name="Fushan A.A."/>
            <person name="Huang Z."/>
            <person name="Lobanov A.V."/>
            <person name="Han L."/>
            <person name="Marino S.M."/>
            <person name="Sun X."/>
            <person name="Turanov A.A."/>
            <person name="Yang P."/>
            <person name="Yim S.H."/>
            <person name="Zhao X."/>
            <person name="Kasaikina M.V."/>
            <person name="Stoletzki N."/>
            <person name="Peng C."/>
            <person name="Polak P."/>
            <person name="Xiong Z."/>
            <person name="Kiezun A."/>
            <person name="Zhu Y."/>
            <person name="Chen Y."/>
            <person name="Kryukov G.V."/>
            <person name="Zhang Q."/>
            <person name="Peshkin L."/>
            <person name="Yang L."/>
            <person name="Bronson R.T."/>
            <person name="Buffenstein R."/>
            <person name="Wang B."/>
            <person name="Han C."/>
            <person name="Li Q."/>
            <person name="Chen L."/>
            <person name="Zhao W."/>
            <person name="Sunyaev S.R."/>
            <person name="Park T.J."/>
            <person name="Zhang G."/>
            <person name="Wang J."/>
            <person name="Gladyshev V.N."/>
        </authorList>
    </citation>
    <scope>NUCLEOTIDE SEQUENCE [LARGE SCALE GENOMIC DNA]</scope>
</reference>
<feature type="compositionally biased region" description="Low complexity" evidence="3">
    <location>
        <begin position="435"/>
        <end position="451"/>
    </location>
</feature>
<feature type="compositionally biased region" description="Polar residues" evidence="3">
    <location>
        <begin position="81"/>
        <end position="108"/>
    </location>
</feature>
<keyword evidence="4" id="KW-1133">Transmembrane helix</keyword>
<dbReference type="Pfam" id="PF14914">
    <property type="entry name" value="LRRC37AB_C"/>
    <property type="match status" value="1"/>
</dbReference>
<dbReference type="PANTHER" id="PTHR23045">
    <property type="entry name" value="LEUCINE-RICH REPEAT-CONTAINING PROTEIN 37A"/>
    <property type="match status" value="1"/>
</dbReference>
<feature type="domain" description="Leucine-rich repeat-containing protein 37 N-terminal" evidence="6">
    <location>
        <begin position="229"/>
        <end position="285"/>
    </location>
</feature>
<dbReference type="InterPro" id="IPR032754">
    <property type="entry name" value="LRRC37_N"/>
</dbReference>
<feature type="compositionally biased region" description="Basic residues" evidence="3">
    <location>
        <begin position="252"/>
        <end position="263"/>
    </location>
</feature>
<gene>
    <name evidence="7" type="ORF">GW7_01363</name>
</gene>
<sequence length="1413" mass="154941">DNPTPGLQPEYDDLASSAPSQELAPGLPQVQPEAQTRNSKPAKVQSSLPQEEVKDQLSQPPEEAEPSITQQDAHAQYELGTENTGQRLMQGANVPSGNRNETQHSNMAFVTVRPVDVKVTKSTEAGKKPQPTSSQLQTLTQPTESPEEEEPSSTQQQILAQTLELSEETETPSTYQEAPAQPLGPLGESELSATKTKPAQLSESSRTEEPSEIQLKAPDQPSDWETEELETSPTQLKQPAQFSEHGKERLPTPHHHKAKHPHLTHVTGKPLNLQLAITPEPTTEEGNFPVLPEAAAQPSTPVNDVEPSISQQEAPNLFSEPSQGAELLQFHREAPATSSELAQQETQAGNPHTFEEGEPSWTTQEAAAQPPELPNELIPQPPELQEKTVSPLAASTPPDPPEEVELSSTLPKTLPQLPSEPPNEGAAHPPPRSETTVPTPAQGQAQQPRGAFHPLNLEATIIPERTTDGEFSTALKNATALPLKHHKVTLPPPDWVQTQHSKLSLLTVRPLHQKLISAPGISAKVRSFPTMPEIPSQPPEPPKVVQTPASHEVKAVTPGLEPAQYPTSPTVTDQPLNPELTTAVLTVETQVSVPLQEAASPPPEQPQVMLTQPEQVQAQHPNPAEVTVQPLDVEFVVTQYSVSHSPGKASTVQEKQNATTNTDICELCTCQHETLSCAGLSPKHKLHQVPVLEPNNTFTTFNFQENNILHIGETSWTTYRWAEKLNLSENGLTALHKNSFKGLLSLHYLDLSCNKIQFIEAQTFEALPFLQVLNLRCNLVKQISFGTFRAWHGMQFLHKVILNHNPLSSVEDSYLFKLPALRYLDLGTTYTPLPVVQNIIMMTLTLKTLIIPRPMACCLCQFKSDIEVVCKTVKLHCDSECVTNPKQCLEEAPVGNAEGVFMRALEARKKNTETELVIESGKSSSEQSDVSWSDFMDEELNSNDENDVVGALNYILPYFSEVNLEDVDSLLPFIQLLFSNIQNEANPQEHRVLKGPKGIRKGLLKERQKQVVREKQSTQLLAENTADGRSLGSPSTGKPGQNEGVLGPGNLLHTEQKVPVSPTLQDPLLGRSATSALAKAPHGVRNGAEDLTNSIWVLENASMRVKSMKAFKPSLPSKKHYGFHTTASLKAHRILKANPREQLTKEDAHGRPKIVEGPLFSAPRNLPHPPSQGLRSSSGEPRVQDHPFPELYDPSKTSTGSSAVENQTSENTSKQNAFTINSPVSATDSALTLISDDHTNERHWEYTSTSTEPPPPETSVPLLSSPRDGFESQLNQQLHLLVPNKEVRRLISHVTRTLKTDCSEPRMHLACAKLITRTGLLMKLLSEQQEEAVAQAHIKETYKSSGASSNQKVQGEPRDHTQEVLGHTYKNKLIVATSVMAALTLLVFIFCLIEICSHRTASEKAKEGTSSSI</sequence>
<evidence type="ECO:0000259" key="5">
    <source>
        <dbReference type="Pfam" id="PF14914"/>
    </source>
</evidence>
<evidence type="ECO:0000256" key="1">
    <source>
        <dbReference type="ARBA" id="ARBA00022614"/>
    </source>
</evidence>
<feature type="non-terminal residue" evidence="7">
    <location>
        <position position="1"/>
    </location>
</feature>
<proteinExistence type="predicted"/>
<dbReference type="Pfam" id="PF13855">
    <property type="entry name" value="LRR_8"/>
    <property type="match status" value="1"/>
</dbReference>
<feature type="compositionally biased region" description="Polar residues" evidence="3">
    <location>
        <begin position="32"/>
        <end position="49"/>
    </location>
</feature>
<dbReference type="InterPro" id="IPR003591">
    <property type="entry name" value="Leu-rich_rpt_typical-subtyp"/>
</dbReference>
<dbReference type="InterPro" id="IPR001611">
    <property type="entry name" value="Leu-rich_rpt"/>
</dbReference>
<evidence type="ECO:0000256" key="2">
    <source>
        <dbReference type="ARBA" id="ARBA00022737"/>
    </source>
</evidence>
<dbReference type="SUPFAM" id="SSF52058">
    <property type="entry name" value="L domain-like"/>
    <property type="match status" value="1"/>
</dbReference>
<feature type="region of interest" description="Disordered" evidence="3">
    <location>
        <begin position="1"/>
        <end position="452"/>
    </location>
</feature>
<dbReference type="PANTHER" id="PTHR23045:SF9">
    <property type="entry name" value="LEUCINE RICH REPEAT CONTAINING 37A-RELATED"/>
    <property type="match status" value="1"/>
</dbReference>
<feature type="compositionally biased region" description="Polar residues" evidence="3">
    <location>
        <begin position="1195"/>
        <end position="1223"/>
    </location>
</feature>
<feature type="domain" description="Leucine-rich repeat-containing protein 37 N-terminal" evidence="6">
    <location>
        <begin position="525"/>
        <end position="589"/>
    </location>
</feature>
<evidence type="ECO:0000313" key="7">
    <source>
        <dbReference type="EMBL" id="EHB01046.1"/>
    </source>
</evidence>
<keyword evidence="1" id="KW-0433">Leucine-rich repeat</keyword>
<feature type="compositionally biased region" description="Polar residues" evidence="3">
    <location>
        <begin position="191"/>
        <end position="204"/>
    </location>
</feature>
<feature type="compositionally biased region" description="Basic and acidic residues" evidence="3">
    <location>
        <begin position="1140"/>
        <end position="1154"/>
    </location>
</feature>
<feature type="compositionally biased region" description="Low complexity" evidence="3">
    <location>
        <begin position="129"/>
        <end position="144"/>
    </location>
</feature>
<dbReference type="Gene3D" id="3.80.10.10">
    <property type="entry name" value="Ribonuclease Inhibitor"/>
    <property type="match status" value="1"/>
</dbReference>
<feature type="transmembrane region" description="Helical" evidence="4">
    <location>
        <begin position="1373"/>
        <end position="1396"/>
    </location>
</feature>
<evidence type="ECO:0000313" key="8">
    <source>
        <dbReference type="Proteomes" id="UP000006813"/>
    </source>
</evidence>
<feature type="domain" description="Leucine-rich repeat-containing protein 37 N-terminal" evidence="6">
    <location>
        <begin position="63"/>
        <end position="132"/>
    </location>
</feature>
<feature type="domain" description="LRRC37A/B like protein 1 C-terminal" evidence="5">
    <location>
        <begin position="1265"/>
        <end position="1404"/>
    </location>
</feature>
<keyword evidence="2" id="KW-0677">Repeat</keyword>
<protein>
    <submittedName>
        <fullName evidence="7">Leucine-rich repeat-containing protein 37A2</fullName>
    </submittedName>
</protein>
<feature type="region of interest" description="Disordered" evidence="3">
    <location>
        <begin position="1140"/>
        <end position="1223"/>
    </location>
</feature>
<feature type="domain" description="Leucine-rich repeat-containing protein 37 N-terminal" evidence="6">
    <location>
        <begin position="356"/>
        <end position="392"/>
    </location>
</feature>
<keyword evidence="4" id="KW-0472">Membrane</keyword>
<feature type="compositionally biased region" description="Polar residues" evidence="3">
    <location>
        <begin position="231"/>
        <end position="241"/>
    </location>
</feature>
<dbReference type="InterPro" id="IPR029423">
    <property type="entry name" value="LRRC37AB_C"/>
</dbReference>
<dbReference type="EMBL" id="JH167160">
    <property type="protein sequence ID" value="EHB01046.1"/>
    <property type="molecule type" value="Genomic_DNA"/>
</dbReference>
<dbReference type="STRING" id="10181.G5AVI5"/>
<organism evidence="7 8">
    <name type="scientific">Heterocephalus glaber</name>
    <name type="common">Naked mole rat</name>
    <dbReference type="NCBI Taxonomy" id="10181"/>
    <lineage>
        <taxon>Eukaryota</taxon>
        <taxon>Metazoa</taxon>
        <taxon>Chordata</taxon>
        <taxon>Craniata</taxon>
        <taxon>Vertebrata</taxon>
        <taxon>Euteleostomi</taxon>
        <taxon>Mammalia</taxon>
        <taxon>Eutheria</taxon>
        <taxon>Euarchontoglires</taxon>
        <taxon>Glires</taxon>
        <taxon>Rodentia</taxon>
        <taxon>Hystricomorpha</taxon>
        <taxon>Bathyergidae</taxon>
        <taxon>Heterocephalus</taxon>
    </lineage>
</organism>
<feature type="compositionally biased region" description="Polar residues" evidence="3">
    <location>
        <begin position="336"/>
        <end position="350"/>
    </location>
</feature>
<dbReference type="InterPro" id="IPR032675">
    <property type="entry name" value="LRR_dom_sf"/>
</dbReference>
<keyword evidence="4" id="KW-0812">Transmembrane</keyword>
<evidence type="ECO:0000256" key="4">
    <source>
        <dbReference type="SAM" id="Phobius"/>
    </source>
</evidence>
<accession>G5AVI5</accession>
<feature type="non-terminal residue" evidence="7">
    <location>
        <position position="1413"/>
    </location>
</feature>
<feature type="compositionally biased region" description="Polar residues" evidence="3">
    <location>
        <begin position="297"/>
        <end position="322"/>
    </location>
</feature>
<evidence type="ECO:0000259" key="6">
    <source>
        <dbReference type="Pfam" id="PF15779"/>
    </source>
</evidence>
<dbReference type="Pfam" id="PF15779">
    <property type="entry name" value="LRRC37"/>
    <property type="match status" value="5"/>
</dbReference>
<evidence type="ECO:0000256" key="3">
    <source>
        <dbReference type="SAM" id="MobiDB-lite"/>
    </source>
</evidence>
<dbReference type="InterPro" id="IPR015753">
    <property type="entry name" value="LRRC37"/>
</dbReference>
<feature type="compositionally biased region" description="Basic and acidic residues" evidence="3">
    <location>
        <begin position="115"/>
        <end position="127"/>
    </location>
</feature>
<feature type="region of interest" description="Disordered" evidence="3">
    <location>
        <begin position="1243"/>
        <end position="1262"/>
    </location>
</feature>
<dbReference type="Proteomes" id="UP000006813">
    <property type="component" value="Unassembled WGS sequence"/>
</dbReference>
<name>G5AVI5_HETGA</name>
<dbReference type="InParanoid" id="G5AVI5"/>
<feature type="domain" description="Leucine-rich repeat-containing protein 37 N-terminal" evidence="6">
    <location>
        <begin position="403"/>
        <end position="473"/>
    </location>
</feature>